<dbReference type="InterPro" id="IPR000014">
    <property type="entry name" value="PAS"/>
</dbReference>
<dbReference type="SMART" id="SM00091">
    <property type="entry name" value="PAS"/>
    <property type="match status" value="1"/>
</dbReference>
<gene>
    <name evidence="11" type="ORF">DLM86_18745</name>
</gene>
<keyword evidence="12" id="KW-1185">Reference proteome</keyword>
<evidence type="ECO:0000256" key="6">
    <source>
        <dbReference type="ARBA" id="ARBA00022777"/>
    </source>
</evidence>
<accession>A0A2V5K1J6</accession>
<evidence type="ECO:0000256" key="4">
    <source>
        <dbReference type="ARBA" id="ARBA00022679"/>
    </source>
</evidence>
<dbReference type="InterPro" id="IPR035965">
    <property type="entry name" value="PAS-like_dom_sf"/>
</dbReference>
<dbReference type="Pfam" id="PF00512">
    <property type="entry name" value="HisKA"/>
    <property type="match status" value="1"/>
</dbReference>
<dbReference type="InterPro" id="IPR005467">
    <property type="entry name" value="His_kinase_dom"/>
</dbReference>
<evidence type="ECO:0000256" key="1">
    <source>
        <dbReference type="ARBA" id="ARBA00000085"/>
    </source>
</evidence>
<evidence type="ECO:0000256" key="2">
    <source>
        <dbReference type="ARBA" id="ARBA00012438"/>
    </source>
</evidence>
<dbReference type="SUPFAM" id="SSF55874">
    <property type="entry name" value="ATPase domain of HSP90 chaperone/DNA topoisomerase II/histidine kinase"/>
    <property type="match status" value="1"/>
</dbReference>
<dbReference type="Pfam" id="PF02518">
    <property type="entry name" value="HATPase_c"/>
    <property type="match status" value="1"/>
</dbReference>
<dbReference type="PROSITE" id="PS50109">
    <property type="entry name" value="HIS_KIN"/>
    <property type="match status" value="1"/>
</dbReference>
<dbReference type="SMART" id="SM00388">
    <property type="entry name" value="HisKA"/>
    <property type="match status" value="1"/>
</dbReference>
<keyword evidence="7" id="KW-0067">ATP-binding</keyword>
<dbReference type="Gene3D" id="1.10.1240.30">
    <property type="entry name" value="KaiA/RbsU domain"/>
    <property type="match status" value="1"/>
</dbReference>
<dbReference type="CDD" id="cd00130">
    <property type="entry name" value="PAS"/>
    <property type="match status" value="1"/>
</dbReference>
<dbReference type="NCBIfam" id="TIGR00229">
    <property type="entry name" value="sensory_box"/>
    <property type="match status" value="1"/>
</dbReference>
<protein>
    <recommendedName>
        <fullName evidence="2">histidine kinase</fullName>
        <ecNumber evidence="2">2.7.13.3</ecNumber>
    </recommendedName>
</protein>
<feature type="domain" description="Histidine kinase" evidence="9">
    <location>
        <begin position="246"/>
        <end position="456"/>
    </location>
</feature>
<evidence type="ECO:0000313" key="11">
    <source>
        <dbReference type="EMBL" id="PYI53039.1"/>
    </source>
</evidence>
<feature type="domain" description="PAS" evidence="10">
    <location>
        <begin position="111"/>
        <end position="155"/>
    </location>
</feature>
<comment type="caution">
    <text evidence="11">The sequence shown here is derived from an EMBL/GenBank/DDBJ whole genome shotgun (WGS) entry which is preliminary data.</text>
</comment>
<keyword evidence="6 11" id="KW-0418">Kinase</keyword>
<dbReference type="SMART" id="SM00387">
    <property type="entry name" value="HATPase_c"/>
    <property type="match status" value="1"/>
</dbReference>
<dbReference type="PRINTS" id="PR00344">
    <property type="entry name" value="BCTRLSENSOR"/>
</dbReference>
<dbReference type="SUPFAM" id="SSF47384">
    <property type="entry name" value="Homodimeric domain of signal transducing histidine kinase"/>
    <property type="match status" value="1"/>
</dbReference>
<dbReference type="RefSeq" id="WP_110841587.1">
    <property type="nucleotide sequence ID" value="NZ_QJVJ01000008.1"/>
</dbReference>
<dbReference type="PANTHER" id="PTHR43065:SF10">
    <property type="entry name" value="PEROXIDE STRESS-ACTIVATED HISTIDINE KINASE MAK3"/>
    <property type="match status" value="1"/>
</dbReference>
<dbReference type="Gene3D" id="3.30.565.10">
    <property type="entry name" value="Histidine kinase-like ATPase, C-terminal domain"/>
    <property type="match status" value="1"/>
</dbReference>
<keyword evidence="5" id="KW-0547">Nucleotide-binding</keyword>
<dbReference type="Pfam" id="PF08673">
    <property type="entry name" value="RsbU_N"/>
    <property type="match status" value="1"/>
</dbReference>
<dbReference type="Pfam" id="PF00989">
    <property type="entry name" value="PAS"/>
    <property type="match status" value="1"/>
</dbReference>
<dbReference type="PROSITE" id="PS50112">
    <property type="entry name" value="PAS"/>
    <property type="match status" value="1"/>
</dbReference>
<dbReference type="GO" id="GO:0000155">
    <property type="term" value="F:phosphorelay sensor kinase activity"/>
    <property type="evidence" value="ECO:0007669"/>
    <property type="project" value="InterPro"/>
</dbReference>
<dbReference type="Proteomes" id="UP000247476">
    <property type="component" value="Unassembled WGS sequence"/>
</dbReference>
<dbReference type="InterPro" id="IPR017944">
    <property type="entry name" value="KaiA/RbsU_helical_domain_sf"/>
</dbReference>
<proteinExistence type="predicted"/>
<dbReference type="PANTHER" id="PTHR43065">
    <property type="entry name" value="SENSOR HISTIDINE KINASE"/>
    <property type="match status" value="1"/>
</dbReference>
<dbReference type="EC" id="2.7.13.3" evidence="2"/>
<dbReference type="EMBL" id="QJVJ01000008">
    <property type="protein sequence ID" value="PYI53039.1"/>
    <property type="molecule type" value="Genomic_DNA"/>
</dbReference>
<keyword evidence="3" id="KW-0597">Phosphoprotein</keyword>
<evidence type="ECO:0000256" key="7">
    <source>
        <dbReference type="ARBA" id="ARBA00022840"/>
    </source>
</evidence>
<reference evidence="11 12" key="1">
    <citation type="submission" date="2018-05" db="EMBL/GenBank/DDBJ databases">
        <title>Paenibacillus flagellatus sp. nov., isolated from selenium mineral soil.</title>
        <authorList>
            <person name="Dai X."/>
        </authorList>
    </citation>
    <scope>NUCLEOTIDE SEQUENCE [LARGE SCALE GENOMIC DNA]</scope>
    <source>
        <strain evidence="11 12">DXL2</strain>
    </source>
</reference>
<dbReference type="Gene3D" id="3.30.450.20">
    <property type="entry name" value="PAS domain"/>
    <property type="match status" value="1"/>
</dbReference>
<dbReference type="GO" id="GO:0005524">
    <property type="term" value="F:ATP binding"/>
    <property type="evidence" value="ECO:0007669"/>
    <property type="project" value="UniProtKB-KW"/>
</dbReference>
<dbReference type="InterPro" id="IPR036097">
    <property type="entry name" value="HisK_dim/P_sf"/>
</dbReference>
<evidence type="ECO:0000256" key="5">
    <source>
        <dbReference type="ARBA" id="ARBA00022741"/>
    </source>
</evidence>
<dbReference type="InterPro" id="IPR004358">
    <property type="entry name" value="Sig_transdc_His_kin-like_C"/>
</dbReference>
<dbReference type="InterPro" id="IPR013767">
    <property type="entry name" value="PAS_fold"/>
</dbReference>
<dbReference type="GO" id="GO:0006355">
    <property type="term" value="P:regulation of DNA-templated transcription"/>
    <property type="evidence" value="ECO:0007669"/>
    <property type="project" value="InterPro"/>
</dbReference>
<dbReference type="SUPFAM" id="SSF55785">
    <property type="entry name" value="PYP-like sensor domain (PAS domain)"/>
    <property type="match status" value="1"/>
</dbReference>
<evidence type="ECO:0000313" key="12">
    <source>
        <dbReference type="Proteomes" id="UP000247476"/>
    </source>
</evidence>
<dbReference type="InterPro" id="IPR036890">
    <property type="entry name" value="HATPase_C_sf"/>
</dbReference>
<dbReference type="InterPro" id="IPR003594">
    <property type="entry name" value="HATPase_dom"/>
</dbReference>
<dbReference type="Gene3D" id="1.10.287.130">
    <property type="match status" value="1"/>
</dbReference>
<dbReference type="InterPro" id="IPR014787">
    <property type="entry name" value="PSer_Pase_RsbU_N"/>
</dbReference>
<evidence type="ECO:0000259" key="9">
    <source>
        <dbReference type="PROSITE" id="PS50109"/>
    </source>
</evidence>
<dbReference type="CDD" id="cd00082">
    <property type="entry name" value="HisKA"/>
    <property type="match status" value="1"/>
</dbReference>
<dbReference type="OrthoDB" id="9815750at2"/>
<organism evidence="11 12">
    <name type="scientific">Paenibacillus flagellatus</name>
    <dbReference type="NCBI Taxonomy" id="2211139"/>
    <lineage>
        <taxon>Bacteria</taxon>
        <taxon>Bacillati</taxon>
        <taxon>Bacillota</taxon>
        <taxon>Bacilli</taxon>
        <taxon>Bacillales</taxon>
        <taxon>Paenibacillaceae</taxon>
        <taxon>Paenibacillus</taxon>
    </lineage>
</organism>
<dbReference type="InterPro" id="IPR003661">
    <property type="entry name" value="HisK_dim/P_dom"/>
</dbReference>
<name>A0A2V5K1J6_9BACL</name>
<evidence type="ECO:0000256" key="3">
    <source>
        <dbReference type="ARBA" id="ARBA00022553"/>
    </source>
</evidence>
<sequence length="456" mass="51602">MSELRKQYLRALNQYFENGSGGSRHPAATLGTVLHEIEPEEIVLLHEQSVNMLAATAEPEEALRYYRLSFVFLMELLAHYRYEFRHVHNNEQVLEELRNQLFKTHHSFQTVAHKYENVLQHLDSGIVLFDSEGFVSFVNVTMARFLGMPRKALLGLDLPGLASHSGLSRSFRRLVVKLHREMFLYRLRYHEVIDENGRHFLITATYGEELDGDILISVKDVTEFKKIEQSAYQNDKLAMLGKIAAAIAHEIRNPLTSIRGFIQLLRPHLAQLGKDEYARIVIDEIDRANDIIYEFLNSSKPSTPNKKKIVVGDLLKEVTLLFESEAILKGCDIELDPVDPAMTICVDVKQMKQALLNIVKNSLDAVGGSDRTERGMIRISAHQQGAKAMISVQDNGTGMDFHTQSKLFDPFFTTKMEGTGLGLAVCYRIIKNHGGNIQVDSEVGDGTRFKITMPLC</sequence>
<keyword evidence="8" id="KW-0902">Two-component regulatory system</keyword>
<keyword evidence="4" id="KW-0808">Transferase</keyword>
<evidence type="ECO:0000256" key="8">
    <source>
        <dbReference type="ARBA" id="ARBA00023012"/>
    </source>
</evidence>
<dbReference type="AlphaFoldDB" id="A0A2V5K1J6"/>
<comment type="catalytic activity">
    <reaction evidence="1">
        <text>ATP + protein L-histidine = ADP + protein N-phospho-L-histidine.</text>
        <dbReference type="EC" id="2.7.13.3"/>
    </reaction>
</comment>
<evidence type="ECO:0000259" key="10">
    <source>
        <dbReference type="PROSITE" id="PS50112"/>
    </source>
</evidence>